<protein>
    <submittedName>
        <fullName evidence="1">Uncharacterized protein</fullName>
    </submittedName>
</protein>
<keyword evidence="2" id="KW-1185">Reference proteome</keyword>
<dbReference type="Proteomes" id="UP001295444">
    <property type="component" value="Chromosome 12"/>
</dbReference>
<organism evidence="1 2">
    <name type="scientific">Pelobates cultripes</name>
    <name type="common">Western spadefoot toad</name>
    <dbReference type="NCBI Taxonomy" id="61616"/>
    <lineage>
        <taxon>Eukaryota</taxon>
        <taxon>Metazoa</taxon>
        <taxon>Chordata</taxon>
        <taxon>Craniata</taxon>
        <taxon>Vertebrata</taxon>
        <taxon>Euteleostomi</taxon>
        <taxon>Amphibia</taxon>
        <taxon>Batrachia</taxon>
        <taxon>Anura</taxon>
        <taxon>Pelobatoidea</taxon>
        <taxon>Pelobatidae</taxon>
        <taxon>Pelobates</taxon>
    </lineage>
</organism>
<reference evidence="1" key="1">
    <citation type="submission" date="2022-03" db="EMBL/GenBank/DDBJ databases">
        <authorList>
            <person name="Alioto T."/>
            <person name="Alioto T."/>
            <person name="Gomez Garrido J."/>
        </authorList>
    </citation>
    <scope>NUCLEOTIDE SEQUENCE</scope>
</reference>
<evidence type="ECO:0000313" key="1">
    <source>
        <dbReference type="EMBL" id="CAH2324085.1"/>
    </source>
</evidence>
<sequence>MTRKHVKWRETIRARIKWREIIRERIEWRTLDFREGSGTCSAASGHRTSQGPRSALQLPETGALRGHVSRSSQSVRLYQSRTPWRFLNREVADFVMEETQQRP</sequence>
<dbReference type="AlphaFoldDB" id="A0AAD1TDN1"/>
<accession>A0AAD1TDN1</accession>
<proteinExistence type="predicted"/>
<name>A0AAD1TDN1_PELCU</name>
<evidence type="ECO:0000313" key="2">
    <source>
        <dbReference type="Proteomes" id="UP001295444"/>
    </source>
</evidence>
<dbReference type="EMBL" id="OW240923">
    <property type="protein sequence ID" value="CAH2324085.1"/>
    <property type="molecule type" value="Genomic_DNA"/>
</dbReference>
<gene>
    <name evidence="1" type="ORF">PECUL_23A019484</name>
</gene>